<keyword evidence="15" id="KW-1185">Reference proteome</keyword>
<dbReference type="GO" id="GO:0005634">
    <property type="term" value="C:nucleus"/>
    <property type="evidence" value="ECO:0007669"/>
    <property type="project" value="UniProtKB-SubCell"/>
</dbReference>
<feature type="compositionally biased region" description="Basic and acidic residues" evidence="12">
    <location>
        <begin position="98"/>
        <end position="119"/>
    </location>
</feature>
<dbReference type="SMART" id="SM00355">
    <property type="entry name" value="ZnF_C2H2"/>
    <property type="match status" value="9"/>
</dbReference>
<dbReference type="Gene3D" id="3.30.160.60">
    <property type="entry name" value="Classic Zinc Finger"/>
    <property type="match status" value="9"/>
</dbReference>
<dbReference type="FunFam" id="3.30.160.60:FF:001954">
    <property type="entry name" value="Zinc finger protein 787"/>
    <property type="match status" value="2"/>
</dbReference>
<evidence type="ECO:0000256" key="2">
    <source>
        <dbReference type="ARBA" id="ARBA00006991"/>
    </source>
</evidence>
<name>A0A6P7XCY8_9AMPH</name>
<feature type="compositionally biased region" description="Polar residues" evidence="12">
    <location>
        <begin position="145"/>
        <end position="164"/>
    </location>
</feature>
<keyword evidence="6" id="KW-0862">Zinc</keyword>
<feature type="compositionally biased region" description="Basic residues" evidence="12">
    <location>
        <begin position="540"/>
        <end position="550"/>
    </location>
</feature>
<feature type="domain" description="C2H2-type" evidence="13">
    <location>
        <begin position="353"/>
        <end position="380"/>
    </location>
</feature>
<dbReference type="FunFam" id="3.30.160.60:FF:000038">
    <property type="entry name" value="Zinc finger protein 624"/>
    <property type="match status" value="1"/>
</dbReference>
<keyword evidence="5 11" id="KW-0863">Zinc-finger</keyword>
<keyword evidence="9" id="KW-0804">Transcription</keyword>
<dbReference type="FunFam" id="3.30.160.60:FF:002343">
    <property type="entry name" value="Zinc finger protein 33A"/>
    <property type="match status" value="1"/>
</dbReference>
<dbReference type="GO" id="GO:0008270">
    <property type="term" value="F:zinc ion binding"/>
    <property type="evidence" value="ECO:0007669"/>
    <property type="project" value="UniProtKB-KW"/>
</dbReference>
<evidence type="ECO:0000256" key="5">
    <source>
        <dbReference type="ARBA" id="ARBA00022771"/>
    </source>
</evidence>
<feature type="region of interest" description="Disordered" evidence="12">
    <location>
        <begin position="84"/>
        <end position="170"/>
    </location>
</feature>
<dbReference type="InterPro" id="IPR001909">
    <property type="entry name" value="KRAB"/>
</dbReference>
<dbReference type="InterPro" id="IPR013087">
    <property type="entry name" value="Znf_C2H2_type"/>
</dbReference>
<sequence length="561" mass="65252">MPVGASAQNPVTFEDIVIYFSQEEWEDLEEWQKELYKDVMKENYKILISLGAGSADVTPDIISHIERGEEPYIRNELGLEKSETRKSSCSAKVASKNRNTETHYLKLGENLERNKISPERDEEETSCYDRGRHGRNRCISEEKQNSTGDTTSVCEHSGSNTYTGERQRNQTEQNFVHDECGILLLKSHERSAVEERPFTCIHSGKIFHQTQRREQQRNRLTEQTCLCDICGLLFNDLVTLISHQRCHIGERPFSHTDSGKNFIQNGELLEKVKNYIEEMPFTCSECGDSFIRKVNLRQHQTIHTRERLSSCTECRKSFEKDSFIMFQMSSASKRLFSCSECDKSFWQTLVKPFQCIECKKRFFLEESLVTHQKIHEDMQIKKNIFSCPECGIRVFREKDLELHQNTHTGKPFTCVECDETFPLLGILKTHQKTHKGEKPYTCSECNKCYKQLSHLKRHKRSHTGEKPFSCSECNTSFKDSTSLKIHKRRHTGEKPFTCIECNKTFTQLGNLRTHQRIHTGEKPFTCSECNKSFNQSSSLKTHKMVHSKNKKNGENREMQLD</sequence>
<organism evidence="15 16">
    <name type="scientific">Microcaecilia unicolor</name>
    <dbReference type="NCBI Taxonomy" id="1415580"/>
    <lineage>
        <taxon>Eukaryota</taxon>
        <taxon>Metazoa</taxon>
        <taxon>Chordata</taxon>
        <taxon>Craniata</taxon>
        <taxon>Vertebrata</taxon>
        <taxon>Euteleostomi</taxon>
        <taxon>Amphibia</taxon>
        <taxon>Gymnophiona</taxon>
        <taxon>Siphonopidae</taxon>
        <taxon>Microcaecilia</taxon>
    </lineage>
</organism>
<dbReference type="Pfam" id="PF13912">
    <property type="entry name" value="zf-C2H2_6"/>
    <property type="match status" value="1"/>
</dbReference>
<evidence type="ECO:0000313" key="15">
    <source>
        <dbReference type="Proteomes" id="UP000515156"/>
    </source>
</evidence>
<evidence type="ECO:0000259" key="14">
    <source>
        <dbReference type="PROSITE" id="PS50805"/>
    </source>
</evidence>
<dbReference type="Pfam" id="PF00096">
    <property type="entry name" value="zf-C2H2"/>
    <property type="match status" value="6"/>
</dbReference>
<feature type="domain" description="C2H2-type" evidence="13">
    <location>
        <begin position="468"/>
        <end position="495"/>
    </location>
</feature>
<feature type="domain" description="KRAB" evidence="14">
    <location>
        <begin position="11"/>
        <end position="84"/>
    </location>
</feature>
<dbReference type="InterPro" id="IPR050636">
    <property type="entry name" value="C2H2-ZF_domain-containing"/>
</dbReference>
<evidence type="ECO:0000313" key="16">
    <source>
        <dbReference type="RefSeq" id="XP_030051096.1"/>
    </source>
</evidence>
<dbReference type="InterPro" id="IPR036236">
    <property type="entry name" value="Znf_C2H2_sf"/>
</dbReference>
<dbReference type="FunFam" id="3.30.160.60:FF:000358">
    <property type="entry name" value="zinc finger protein 24"/>
    <property type="match status" value="1"/>
</dbReference>
<dbReference type="GO" id="GO:0006355">
    <property type="term" value="P:regulation of DNA-templated transcription"/>
    <property type="evidence" value="ECO:0007669"/>
    <property type="project" value="InterPro"/>
</dbReference>
<dbReference type="AlphaFoldDB" id="A0A6P7XCY8"/>
<gene>
    <name evidence="16" type="primary">LOC115464872</name>
</gene>
<dbReference type="KEGG" id="muo:115464872"/>
<evidence type="ECO:0000256" key="3">
    <source>
        <dbReference type="ARBA" id="ARBA00022723"/>
    </source>
</evidence>
<dbReference type="FunFam" id="3.30.160.60:FF:000322">
    <property type="entry name" value="GDNF-inducible zinc finger protein 1"/>
    <property type="match status" value="1"/>
</dbReference>
<feature type="domain" description="C2H2-type" evidence="13">
    <location>
        <begin position="281"/>
        <end position="308"/>
    </location>
</feature>
<feature type="region of interest" description="Disordered" evidence="12">
    <location>
        <begin position="537"/>
        <end position="561"/>
    </location>
</feature>
<keyword evidence="4" id="KW-0677">Repeat</keyword>
<dbReference type="PROSITE" id="PS50157">
    <property type="entry name" value="ZINC_FINGER_C2H2_2"/>
    <property type="match status" value="9"/>
</dbReference>
<protein>
    <submittedName>
        <fullName evidence="16">Gastrula zinc finger protein XlCGF57.1-like</fullName>
    </submittedName>
</protein>
<dbReference type="PROSITE" id="PS00028">
    <property type="entry name" value="ZINC_FINGER_C2H2_1"/>
    <property type="match status" value="9"/>
</dbReference>
<feature type="compositionally biased region" description="Basic and acidic residues" evidence="12">
    <location>
        <begin position="551"/>
        <end position="561"/>
    </location>
</feature>
<feature type="domain" description="C2H2-type" evidence="13">
    <location>
        <begin position="385"/>
        <end position="412"/>
    </location>
</feature>
<accession>A0A6P7XCY8</accession>
<comment type="subcellular location">
    <subcellularLocation>
        <location evidence="1">Nucleus</location>
    </subcellularLocation>
</comment>
<keyword evidence="10" id="KW-0539">Nucleus</keyword>
<dbReference type="PROSITE" id="PS50805">
    <property type="entry name" value="KRAB"/>
    <property type="match status" value="1"/>
</dbReference>
<evidence type="ECO:0000256" key="7">
    <source>
        <dbReference type="ARBA" id="ARBA00023015"/>
    </source>
</evidence>
<keyword evidence="7" id="KW-0805">Transcription regulation</keyword>
<dbReference type="OrthoDB" id="6077919at2759"/>
<dbReference type="GeneID" id="115464872"/>
<dbReference type="SUPFAM" id="SSF109640">
    <property type="entry name" value="KRAB domain (Kruppel-associated box)"/>
    <property type="match status" value="1"/>
</dbReference>
<evidence type="ECO:0000256" key="10">
    <source>
        <dbReference type="ARBA" id="ARBA00023242"/>
    </source>
</evidence>
<evidence type="ECO:0000256" key="1">
    <source>
        <dbReference type="ARBA" id="ARBA00004123"/>
    </source>
</evidence>
<dbReference type="GO" id="GO:0003677">
    <property type="term" value="F:DNA binding"/>
    <property type="evidence" value="ECO:0007669"/>
    <property type="project" value="UniProtKB-KW"/>
</dbReference>
<evidence type="ECO:0000256" key="8">
    <source>
        <dbReference type="ARBA" id="ARBA00023125"/>
    </source>
</evidence>
<keyword evidence="3" id="KW-0479">Metal-binding</keyword>
<dbReference type="PANTHER" id="PTHR47772:SF12">
    <property type="entry name" value="RB-ASSOCIATED KRAB ZINC FINGER-RELATED"/>
    <property type="match status" value="1"/>
</dbReference>
<evidence type="ECO:0000256" key="11">
    <source>
        <dbReference type="PROSITE-ProRule" id="PRU00042"/>
    </source>
</evidence>
<dbReference type="InParanoid" id="A0A6P7XCY8"/>
<evidence type="ECO:0000256" key="4">
    <source>
        <dbReference type="ARBA" id="ARBA00022737"/>
    </source>
</evidence>
<feature type="domain" description="C2H2-type" evidence="13">
    <location>
        <begin position="496"/>
        <end position="523"/>
    </location>
</feature>
<dbReference type="PANTHER" id="PTHR47772">
    <property type="entry name" value="ZINC FINGER PROTEIN 200"/>
    <property type="match status" value="1"/>
</dbReference>
<evidence type="ECO:0000256" key="6">
    <source>
        <dbReference type="ARBA" id="ARBA00022833"/>
    </source>
</evidence>
<dbReference type="FunFam" id="3.30.160.60:FF:000446">
    <property type="entry name" value="Zinc finger protein"/>
    <property type="match status" value="1"/>
</dbReference>
<dbReference type="Pfam" id="PF01352">
    <property type="entry name" value="KRAB"/>
    <property type="match status" value="1"/>
</dbReference>
<reference evidence="16" key="1">
    <citation type="submission" date="2025-08" db="UniProtKB">
        <authorList>
            <consortium name="RefSeq"/>
        </authorList>
    </citation>
    <scope>IDENTIFICATION</scope>
</reference>
<keyword evidence="8" id="KW-0238">DNA-binding</keyword>
<dbReference type="CDD" id="cd07765">
    <property type="entry name" value="KRAB_A-box"/>
    <property type="match status" value="1"/>
</dbReference>
<evidence type="ECO:0000259" key="13">
    <source>
        <dbReference type="PROSITE" id="PS50157"/>
    </source>
</evidence>
<comment type="similarity">
    <text evidence="2">Belongs to the krueppel C2H2-type zinc-finger protein family.</text>
</comment>
<dbReference type="Gene3D" id="6.10.140.140">
    <property type="match status" value="1"/>
</dbReference>
<evidence type="ECO:0000256" key="9">
    <source>
        <dbReference type="ARBA" id="ARBA00023163"/>
    </source>
</evidence>
<feature type="domain" description="C2H2-type" evidence="13">
    <location>
        <begin position="412"/>
        <end position="439"/>
    </location>
</feature>
<dbReference type="Proteomes" id="UP000515156">
    <property type="component" value="Chromosome 1"/>
</dbReference>
<feature type="domain" description="C2H2-type" evidence="13">
    <location>
        <begin position="524"/>
        <end position="551"/>
    </location>
</feature>
<dbReference type="SMART" id="SM00349">
    <property type="entry name" value="KRAB"/>
    <property type="match status" value="1"/>
</dbReference>
<proteinExistence type="inferred from homology"/>
<dbReference type="SUPFAM" id="SSF57667">
    <property type="entry name" value="beta-beta-alpha zinc fingers"/>
    <property type="match status" value="6"/>
</dbReference>
<evidence type="ECO:0000256" key="12">
    <source>
        <dbReference type="SAM" id="MobiDB-lite"/>
    </source>
</evidence>
<dbReference type="InterPro" id="IPR036051">
    <property type="entry name" value="KRAB_dom_sf"/>
</dbReference>
<dbReference type="RefSeq" id="XP_030051096.1">
    <property type="nucleotide sequence ID" value="XM_030195236.1"/>
</dbReference>
<feature type="domain" description="C2H2-type" evidence="13">
    <location>
        <begin position="440"/>
        <end position="467"/>
    </location>
</feature>
<feature type="domain" description="C2H2-type" evidence="13">
    <location>
        <begin position="225"/>
        <end position="252"/>
    </location>
</feature>